<evidence type="ECO:0000313" key="2">
    <source>
        <dbReference type="Proteomes" id="UP000179807"/>
    </source>
</evidence>
<dbReference type="EMBL" id="MLAK01000712">
    <property type="protein sequence ID" value="OHT06881.1"/>
    <property type="molecule type" value="Genomic_DNA"/>
</dbReference>
<organism evidence="1 2">
    <name type="scientific">Tritrichomonas foetus</name>
    <dbReference type="NCBI Taxonomy" id="1144522"/>
    <lineage>
        <taxon>Eukaryota</taxon>
        <taxon>Metamonada</taxon>
        <taxon>Parabasalia</taxon>
        <taxon>Tritrichomonadida</taxon>
        <taxon>Tritrichomonadidae</taxon>
        <taxon>Tritrichomonas</taxon>
    </lineage>
</organism>
<dbReference type="GeneID" id="94838762"/>
<comment type="caution">
    <text evidence="1">The sequence shown here is derived from an EMBL/GenBank/DDBJ whole genome shotgun (WGS) entry which is preliminary data.</text>
</comment>
<dbReference type="AlphaFoldDB" id="A0A1J4K5Z9"/>
<protein>
    <submittedName>
        <fullName evidence="1">Uncharacterized protein</fullName>
    </submittedName>
</protein>
<dbReference type="VEuPathDB" id="TrichDB:TRFO_24982"/>
<dbReference type="Proteomes" id="UP000179807">
    <property type="component" value="Unassembled WGS sequence"/>
</dbReference>
<proteinExistence type="predicted"/>
<gene>
    <name evidence="1" type="ORF">TRFO_24982</name>
</gene>
<accession>A0A1J4K5Z9</accession>
<name>A0A1J4K5Z9_9EUKA</name>
<dbReference type="RefSeq" id="XP_068360017.1">
    <property type="nucleotide sequence ID" value="XM_068504058.1"/>
</dbReference>
<keyword evidence="2" id="KW-1185">Reference proteome</keyword>
<sequence>MRAFATLGLKSGRVSWPAQFTANKLFSLKITRASSPSSLLVNFAILLCEGGNKKRILENASTIILYINPNIGDTFQTANSYHNMPLEEYLVDMIQTQLTSKMLNTTADSFNNRKYFFLICPKFITPPFDPLFMSQLLQFTSEFVRDIVLSLKQENKIVETQQIRVFLRAILNDDDPNIF</sequence>
<evidence type="ECO:0000313" key="1">
    <source>
        <dbReference type="EMBL" id="OHT06881.1"/>
    </source>
</evidence>
<reference evidence="1" key="1">
    <citation type="submission" date="2016-10" db="EMBL/GenBank/DDBJ databases">
        <authorList>
            <person name="Benchimol M."/>
            <person name="Almeida L.G."/>
            <person name="Vasconcelos A.T."/>
            <person name="Perreira-Neves A."/>
            <person name="Rosa I.A."/>
            <person name="Tasca T."/>
            <person name="Bogo M.R."/>
            <person name="de Souza W."/>
        </authorList>
    </citation>
    <scope>NUCLEOTIDE SEQUENCE [LARGE SCALE GENOMIC DNA]</scope>
    <source>
        <strain evidence="1">K</strain>
    </source>
</reference>